<dbReference type="PANTHER" id="PTHR32309:SF13">
    <property type="entry name" value="FERRIC ENTEROBACTIN TRANSPORT PROTEIN FEPE"/>
    <property type="match status" value="1"/>
</dbReference>
<evidence type="ECO:0000256" key="2">
    <source>
        <dbReference type="SAM" id="Phobius"/>
    </source>
</evidence>
<feature type="coiled-coil region" evidence="1">
    <location>
        <begin position="174"/>
        <end position="201"/>
    </location>
</feature>
<dbReference type="GO" id="GO:0004713">
    <property type="term" value="F:protein tyrosine kinase activity"/>
    <property type="evidence" value="ECO:0007669"/>
    <property type="project" value="TreeGrafter"/>
</dbReference>
<gene>
    <name evidence="3" type="ORF">SAMN06297144_2738</name>
</gene>
<feature type="transmembrane region" description="Helical" evidence="2">
    <location>
        <begin position="426"/>
        <end position="446"/>
    </location>
</feature>
<dbReference type="NCBIfam" id="TIGR03007">
    <property type="entry name" value="pepcterm_ChnLen"/>
    <property type="match status" value="1"/>
</dbReference>
<reference evidence="3 4" key="1">
    <citation type="submission" date="2017-07" db="EMBL/GenBank/DDBJ databases">
        <authorList>
            <person name="Sun Z.S."/>
            <person name="Albrecht U."/>
            <person name="Echele G."/>
            <person name="Lee C.C."/>
        </authorList>
    </citation>
    <scope>NUCLEOTIDE SEQUENCE [LARGE SCALE GENOMIC DNA]</scope>
    <source>
        <strain evidence="3 4">CGMCC 1.12672</strain>
    </source>
</reference>
<feature type="transmembrane region" description="Helical" evidence="2">
    <location>
        <begin position="490"/>
        <end position="510"/>
    </location>
</feature>
<keyword evidence="4" id="KW-1185">Reference proteome</keyword>
<protein>
    <submittedName>
        <fullName evidence="3">Polysaccharide chain length determinant protein, PEP-CTERM locus subfamily</fullName>
    </submittedName>
</protein>
<feature type="transmembrane region" description="Helical" evidence="2">
    <location>
        <begin position="20"/>
        <end position="38"/>
    </location>
</feature>
<name>A0A285R0F6_9SPHN</name>
<dbReference type="EMBL" id="OBMI01000003">
    <property type="protein sequence ID" value="SOB87603.1"/>
    <property type="molecule type" value="Genomic_DNA"/>
</dbReference>
<dbReference type="PANTHER" id="PTHR32309">
    <property type="entry name" value="TYROSINE-PROTEIN KINASE"/>
    <property type="match status" value="1"/>
</dbReference>
<keyword evidence="2" id="KW-0812">Transmembrane</keyword>
<dbReference type="RefSeq" id="WP_097064584.1">
    <property type="nucleotide sequence ID" value="NZ_OBMI01000003.1"/>
</dbReference>
<dbReference type="Proteomes" id="UP000219494">
    <property type="component" value="Unassembled WGS sequence"/>
</dbReference>
<evidence type="ECO:0000313" key="4">
    <source>
        <dbReference type="Proteomes" id="UP000219494"/>
    </source>
</evidence>
<dbReference type="AlphaFoldDB" id="A0A285R0F6"/>
<dbReference type="InterPro" id="IPR050445">
    <property type="entry name" value="Bact_polysacc_biosynth/exp"/>
</dbReference>
<accession>A0A285R0F6</accession>
<keyword evidence="1" id="KW-0175">Coiled coil</keyword>
<dbReference type="GO" id="GO:0005886">
    <property type="term" value="C:plasma membrane"/>
    <property type="evidence" value="ECO:0007669"/>
    <property type="project" value="TreeGrafter"/>
</dbReference>
<organism evidence="3 4">
    <name type="scientific">Sphingomonas guangdongensis</name>
    <dbReference type="NCBI Taxonomy" id="1141890"/>
    <lineage>
        <taxon>Bacteria</taxon>
        <taxon>Pseudomonadati</taxon>
        <taxon>Pseudomonadota</taxon>
        <taxon>Alphaproteobacteria</taxon>
        <taxon>Sphingomonadales</taxon>
        <taxon>Sphingomonadaceae</taxon>
        <taxon>Sphingomonas</taxon>
    </lineage>
</organism>
<evidence type="ECO:0000256" key="1">
    <source>
        <dbReference type="SAM" id="Coils"/>
    </source>
</evidence>
<dbReference type="OrthoDB" id="9795292at2"/>
<evidence type="ECO:0000313" key="3">
    <source>
        <dbReference type="EMBL" id="SOB87603.1"/>
    </source>
</evidence>
<keyword evidence="2" id="KW-0472">Membrane</keyword>
<proteinExistence type="predicted"/>
<dbReference type="InterPro" id="IPR014345">
    <property type="entry name" value="XrtA_polysacc_chain"/>
</dbReference>
<sequence>MGSGLFDELRVALHAVWLRRWIALAVAWALCLAGWLVVSQIPNQYESRARVFVQLRNVLPTQTGVTQAEQAKDIDRIRQTLTSSVNLQKVVRGTDIAQSVQTERDVADRVAALQKAIKITSTQDNLFELSATIANAGASDAANAALAKQVVQKLIDVFVEDNLAEKRDSSTQSLQFLDGQLEVRQRQLQDAEAKRADFETRFLGSLPGTGPLEERMSAARTQLAQIDSDLAAAQSSLAAVNGQMAGTSATIAGAAGAGPSAGPARARVAAIQGQIAEARGRGWTDSHPDVIALKNQLNAAQAAARGEPLVGGGGAGGSPNPLYLSLRSMQADKAAQVAALQQRKGQIISDLNGFEAKVAQSPGAAAEQSAIDRDYRVLKDQYDKLLADREQVKLQNQVQTQTDAVKFSVIDPPTSPRSPIAPNRPMFLTGVLIVGLCGGIGAAWALSQLRSTFPTAARLERASGMPVIGSIGEAVSAAQLALRAKRFRQFAGAAGALGVAWALLLGLEFFQRGMVA</sequence>
<keyword evidence="2" id="KW-1133">Transmembrane helix</keyword>